<reference evidence="2" key="1">
    <citation type="submission" date="2023-03" db="EMBL/GenBank/DDBJ databases">
        <title>Chromosome-scale reference genome and RAD-based genetic map of yellow starthistle (Centaurea solstitialis) reveal putative structural variation and QTLs associated with invader traits.</title>
        <authorList>
            <person name="Reatini B."/>
            <person name="Cang F.A."/>
            <person name="Jiang Q."/>
            <person name="Mckibben M.T.W."/>
            <person name="Barker M.S."/>
            <person name="Rieseberg L.H."/>
            <person name="Dlugosch K.M."/>
        </authorList>
    </citation>
    <scope>NUCLEOTIDE SEQUENCE</scope>
    <source>
        <strain evidence="2">CAN-66</strain>
        <tissue evidence="2">Leaf</tissue>
    </source>
</reference>
<dbReference type="AlphaFoldDB" id="A0AA38WR07"/>
<organism evidence="2 3">
    <name type="scientific">Centaurea solstitialis</name>
    <name type="common">yellow star-thistle</name>
    <dbReference type="NCBI Taxonomy" id="347529"/>
    <lineage>
        <taxon>Eukaryota</taxon>
        <taxon>Viridiplantae</taxon>
        <taxon>Streptophyta</taxon>
        <taxon>Embryophyta</taxon>
        <taxon>Tracheophyta</taxon>
        <taxon>Spermatophyta</taxon>
        <taxon>Magnoliopsida</taxon>
        <taxon>eudicotyledons</taxon>
        <taxon>Gunneridae</taxon>
        <taxon>Pentapetalae</taxon>
        <taxon>asterids</taxon>
        <taxon>campanulids</taxon>
        <taxon>Asterales</taxon>
        <taxon>Asteraceae</taxon>
        <taxon>Carduoideae</taxon>
        <taxon>Cardueae</taxon>
        <taxon>Centaureinae</taxon>
        <taxon>Centaurea</taxon>
    </lineage>
</organism>
<name>A0AA38WR07_9ASTR</name>
<dbReference type="Proteomes" id="UP001172457">
    <property type="component" value="Chromosome 2"/>
</dbReference>
<dbReference type="EMBL" id="JARYMX010000002">
    <property type="protein sequence ID" value="KAJ9562550.1"/>
    <property type="molecule type" value="Genomic_DNA"/>
</dbReference>
<sequence length="90" mass="9979">MGRNAARRAASSSTATASSEAVSMVATELVSLATTNSRLIDAISQRQRKHGNTKTWLFESVESDFGCESYAEKKFLRFWLRAEFSAPSDR</sequence>
<feature type="region of interest" description="Disordered" evidence="1">
    <location>
        <begin position="1"/>
        <end position="21"/>
    </location>
</feature>
<evidence type="ECO:0000313" key="3">
    <source>
        <dbReference type="Proteomes" id="UP001172457"/>
    </source>
</evidence>
<protein>
    <submittedName>
        <fullName evidence="2">Uncharacterized protein</fullName>
    </submittedName>
</protein>
<proteinExistence type="predicted"/>
<evidence type="ECO:0000313" key="2">
    <source>
        <dbReference type="EMBL" id="KAJ9562550.1"/>
    </source>
</evidence>
<keyword evidence="3" id="KW-1185">Reference proteome</keyword>
<gene>
    <name evidence="2" type="ORF">OSB04_007710</name>
</gene>
<feature type="compositionally biased region" description="Low complexity" evidence="1">
    <location>
        <begin position="7"/>
        <end position="21"/>
    </location>
</feature>
<comment type="caution">
    <text evidence="2">The sequence shown here is derived from an EMBL/GenBank/DDBJ whole genome shotgun (WGS) entry which is preliminary data.</text>
</comment>
<evidence type="ECO:0000256" key="1">
    <source>
        <dbReference type="SAM" id="MobiDB-lite"/>
    </source>
</evidence>
<accession>A0AA38WR07</accession>